<name>A0A9E9M052_9BURK</name>
<protein>
    <submittedName>
        <fullName evidence="1">Uncharacterized protein</fullName>
    </submittedName>
</protein>
<sequence>MSTYLDASSTGNTLGIININLDIALCILICQIGRLDRTFSDTTITADTIFQILSDNFSH</sequence>
<gene>
    <name evidence="1" type="ORF">NB640_01740</name>
</gene>
<organism evidence="1 2">
    <name type="scientific">Oxalobacter vibrioformis</name>
    <dbReference type="NCBI Taxonomy" id="933080"/>
    <lineage>
        <taxon>Bacteria</taxon>
        <taxon>Pseudomonadati</taxon>
        <taxon>Pseudomonadota</taxon>
        <taxon>Betaproteobacteria</taxon>
        <taxon>Burkholderiales</taxon>
        <taxon>Oxalobacteraceae</taxon>
        <taxon>Oxalobacter</taxon>
    </lineage>
</organism>
<dbReference type="EMBL" id="CP098242">
    <property type="protein sequence ID" value="WAW10413.1"/>
    <property type="molecule type" value="Genomic_DNA"/>
</dbReference>
<evidence type="ECO:0000313" key="2">
    <source>
        <dbReference type="Proteomes" id="UP001156215"/>
    </source>
</evidence>
<reference evidence="1" key="1">
    <citation type="journal article" date="2022" name="Front. Microbiol.">
        <title>New perspectives on an old grouping: The genomic and phenotypic variability of Oxalobacter formigenes and the implications for calcium oxalate stone prevention.</title>
        <authorList>
            <person name="Chmiel J.A."/>
            <person name="Carr C."/>
            <person name="Stuivenberg G.A."/>
            <person name="Venema R."/>
            <person name="Chanyi R.M."/>
            <person name="Al K.F."/>
            <person name="Giguere D."/>
            <person name="Say H."/>
            <person name="Akouris P.P."/>
            <person name="Dominguez Romero S.A."/>
            <person name="Kwong A."/>
            <person name="Tai V."/>
            <person name="Koval S.F."/>
            <person name="Razvi H."/>
            <person name="Bjazevic J."/>
            <person name="Burton J.P."/>
        </authorList>
    </citation>
    <scope>NUCLEOTIDE SEQUENCE</scope>
    <source>
        <strain evidence="1">WoOx3</strain>
    </source>
</reference>
<dbReference type="AlphaFoldDB" id="A0A9E9M052"/>
<evidence type="ECO:0000313" key="1">
    <source>
        <dbReference type="EMBL" id="WAW10413.1"/>
    </source>
</evidence>
<proteinExistence type="predicted"/>
<keyword evidence="2" id="KW-1185">Reference proteome</keyword>
<accession>A0A9E9M052</accession>
<dbReference type="KEGG" id="ovb:NB640_01740"/>
<dbReference type="Proteomes" id="UP001156215">
    <property type="component" value="Chromosome"/>
</dbReference>